<dbReference type="EMBL" id="JAPFFF010000009">
    <property type="protein sequence ID" value="KAK8881967.1"/>
    <property type="molecule type" value="Genomic_DNA"/>
</dbReference>
<keyword evidence="2" id="KW-0175">Coiled coil</keyword>
<keyword evidence="1" id="KW-0853">WD repeat</keyword>
<dbReference type="InterPro" id="IPR015943">
    <property type="entry name" value="WD40/YVTN_repeat-like_dom_sf"/>
</dbReference>
<dbReference type="InterPro" id="IPR036322">
    <property type="entry name" value="WD40_repeat_dom_sf"/>
</dbReference>
<keyword evidence="6" id="KW-1185">Reference proteome</keyword>
<evidence type="ECO:0000256" key="1">
    <source>
        <dbReference type="PROSITE-ProRule" id="PRU00221"/>
    </source>
</evidence>
<name>A0ABR2JT60_9EUKA</name>
<dbReference type="InterPro" id="IPR059157">
    <property type="entry name" value="WDR36-Utp21_N"/>
</dbReference>
<accession>A0ABR2JT60</accession>
<dbReference type="Pfam" id="PF04192">
    <property type="entry name" value="Utp21"/>
    <property type="match status" value="1"/>
</dbReference>
<evidence type="ECO:0000256" key="2">
    <source>
        <dbReference type="SAM" id="Coils"/>
    </source>
</evidence>
<protein>
    <submittedName>
        <fullName evidence="5">WD repeat-containing protein 36</fullName>
    </submittedName>
</protein>
<evidence type="ECO:0000259" key="4">
    <source>
        <dbReference type="Pfam" id="PF25171"/>
    </source>
</evidence>
<reference evidence="5 6" key="1">
    <citation type="submission" date="2024-04" db="EMBL/GenBank/DDBJ databases">
        <title>Tritrichomonas musculus Genome.</title>
        <authorList>
            <person name="Alves-Ferreira E."/>
            <person name="Grigg M."/>
            <person name="Lorenzi H."/>
            <person name="Galac M."/>
        </authorList>
    </citation>
    <scope>NUCLEOTIDE SEQUENCE [LARGE SCALE GENOMIC DNA]</scope>
    <source>
        <strain evidence="5 6">EAF2021</strain>
    </source>
</reference>
<dbReference type="InterPro" id="IPR001680">
    <property type="entry name" value="WD40_rpt"/>
</dbReference>
<dbReference type="PROSITE" id="PS50082">
    <property type="entry name" value="WD_REPEATS_2"/>
    <property type="match status" value="1"/>
</dbReference>
<dbReference type="SMART" id="SM00320">
    <property type="entry name" value="WD40"/>
    <property type="match status" value="8"/>
</dbReference>
<evidence type="ECO:0000313" key="5">
    <source>
        <dbReference type="EMBL" id="KAK8881967.1"/>
    </source>
</evidence>
<proteinExistence type="predicted"/>
<dbReference type="PANTHER" id="PTHR22840:SF12">
    <property type="entry name" value="WD REPEAT-CONTAINING PROTEIN 36"/>
    <property type="match status" value="1"/>
</dbReference>
<evidence type="ECO:0000313" key="6">
    <source>
        <dbReference type="Proteomes" id="UP001470230"/>
    </source>
</evidence>
<evidence type="ECO:0000259" key="3">
    <source>
        <dbReference type="Pfam" id="PF04192"/>
    </source>
</evidence>
<feature type="domain" description="WDR36/Utp21 N-terminal" evidence="4">
    <location>
        <begin position="32"/>
        <end position="304"/>
    </location>
</feature>
<dbReference type="Pfam" id="PF25168">
    <property type="entry name" value="Beta-prop_WDR36-Utp21_2nd"/>
    <property type="match status" value="1"/>
</dbReference>
<dbReference type="Gene3D" id="2.130.10.10">
    <property type="entry name" value="YVTN repeat-like/Quinoprotein amine dehydrogenase"/>
    <property type="match status" value="2"/>
</dbReference>
<gene>
    <name evidence="5" type="ORF">M9Y10_044605</name>
</gene>
<dbReference type="Pfam" id="PF25171">
    <property type="entry name" value="Beta-prop_WDR36-Utp21_1st"/>
    <property type="match status" value="1"/>
</dbReference>
<dbReference type="PANTHER" id="PTHR22840">
    <property type="entry name" value="WD REPEAT-CONTAINING PROTEIN 36"/>
    <property type="match status" value="1"/>
</dbReference>
<feature type="coiled-coil region" evidence="2">
    <location>
        <begin position="809"/>
        <end position="836"/>
    </location>
</feature>
<feature type="repeat" description="WD" evidence="1">
    <location>
        <begin position="273"/>
        <end position="311"/>
    </location>
</feature>
<dbReference type="SUPFAM" id="SSF50978">
    <property type="entry name" value="WD40 repeat-like"/>
    <property type="match status" value="2"/>
</dbReference>
<feature type="domain" description="WDR36/Utp21 C-terminal" evidence="3">
    <location>
        <begin position="674"/>
        <end position="847"/>
    </location>
</feature>
<organism evidence="5 6">
    <name type="scientific">Tritrichomonas musculus</name>
    <dbReference type="NCBI Taxonomy" id="1915356"/>
    <lineage>
        <taxon>Eukaryota</taxon>
        <taxon>Metamonada</taxon>
        <taxon>Parabasalia</taxon>
        <taxon>Tritrichomonadida</taxon>
        <taxon>Tritrichomonadidae</taxon>
        <taxon>Tritrichomonas</taxon>
    </lineage>
</organism>
<dbReference type="InterPro" id="IPR007319">
    <property type="entry name" value="WDR36/Utp21_C"/>
</dbReference>
<comment type="caution">
    <text evidence="5">The sequence shown here is derived from an EMBL/GenBank/DDBJ whole genome shotgun (WGS) entry which is preliminary data.</text>
</comment>
<sequence>MLNCCEFFKDIGYICGDIRFDVAYAGNWPFLAVAVDNSFHIYSAEELKLTYVSAPHSDKITHIAADPGYVYTSTKSKLRVTNITTNQYHEINMNEPISNLLGLGSMIVYSHDSVFTGISTYPFRIAMDEVDDQEEYEQELFSIDCGCDITTIMHPNGYRNKFLVALSDSTFQLWNVQSKMQIYGFNGFESVIRQIIQSPSMDIFAFALLDGRVVFHNIRTDETLFEFQHPSPINDMSFRLDGPPQFAVGLENGSLIVWDLNLRQICTNIPLCHSNAITSVCFLKSLNIVITGGIDNAIRQWEFDQKSKDLIRILRSRVGHQVPPVDITFAEVNGITNVVTCSNFATIIATNPAAEMTSTILSTAPLNKRHLTQKIQSIASTDAHRFCSLASQHENGTLVFLWDIENNRFARKAMTAMPKNGPRSMESDQAIPFADFNGERKATSTCLTRCGNFGCVGTSHGTVEVFVTQSCRWKGSIEKSHESPVAFVHVDALNTIICSGGTDGSIFFHNFDDLSFMGAMDIPGPITRMKPHTNSHLLAISCSQGQKLLIIDIISRNIAREFDVPHAECFCFSHDGKFLFVSNRMGDIYLFDMITSILIEKQSNPNSRIIGIAADPRGDMIATIHENSVATRLWYFRPIKITSIQNMNSVTETEQEGLAIFSDQPQLKMRNLLNPPKDPLKFAKTKIVVPFFLQQTTTIGNAINQETEALSNLMKELHDEVAPQTEFVQLMIQESLADVPNFDRSVKNLVEMNYDKINLEISALRIDEEKGIDERLVFIQLLIYALKKRKHFDMIQAIMSSFLNEYGTKILEDNKLKQAVRELKTAQEEAVKFLDTDVSYSQYLVRLINRIQ</sequence>
<dbReference type="Proteomes" id="UP001470230">
    <property type="component" value="Unassembled WGS sequence"/>
</dbReference>